<evidence type="ECO:0000313" key="1">
    <source>
        <dbReference type="EMBL" id="CAH0486332.1"/>
    </source>
</evidence>
<reference evidence="1 2" key="1">
    <citation type="submission" date="2021-11" db="EMBL/GenBank/DDBJ databases">
        <authorList>
            <person name="Islam A."/>
            <person name="Islam S."/>
            <person name="Flora M.S."/>
            <person name="Rahman M."/>
            <person name="Ziaur R.M."/>
            <person name="Epstein J.H."/>
            <person name="Hassan M."/>
            <person name="Klassen M."/>
            <person name="Woodard K."/>
            <person name="Webb A."/>
            <person name="Webby R.J."/>
            <person name="El Zowalaty M.E."/>
        </authorList>
    </citation>
    <scope>NUCLEOTIDE SEQUENCE [LARGE SCALE GENOMIC DNA]</scope>
    <source>
        <strain evidence="1">Pf1</strain>
    </source>
</reference>
<protein>
    <recommendedName>
        <fullName evidence="3">Reverse transcriptase domain-containing protein</fullName>
    </recommendedName>
</protein>
<comment type="caution">
    <text evidence="1">The sequence shown here is derived from an EMBL/GenBank/DDBJ whole genome shotgun (WGS) entry which is preliminary data.</text>
</comment>
<accession>A0ABN8BX20</accession>
<sequence>MSKFQRRAYLSLLSKKGSWADPKNYRPLALLNKTPSLDPRLWLIALIMLYVPYSDICKRTPSRDPAGAICLDFAKAFDSVNWQALDQVEIH</sequence>
<name>A0ABN8BX20_9STRA</name>
<gene>
    <name evidence="1" type="ORF">PFR001_LOCUS1975</name>
</gene>
<keyword evidence="2" id="KW-1185">Reference proteome</keyword>
<dbReference type="EMBL" id="CAKLBC010000427">
    <property type="protein sequence ID" value="CAH0486332.1"/>
    <property type="molecule type" value="Genomic_DNA"/>
</dbReference>
<evidence type="ECO:0000313" key="2">
    <source>
        <dbReference type="Proteomes" id="UP001157938"/>
    </source>
</evidence>
<evidence type="ECO:0008006" key="3">
    <source>
        <dbReference type="Google" id="ProtNLM"/>
    </source>
</evidence>
<proteinExistence type="predicted"/>
<dbReference type="Proteomes" id="UP001157938">
    <property type="component" value="Unassembled WGS sequence"/>
</dbReference>
<organism evidence="1 2">
    <name type="scientific">Peronospora farinosa</name>
    <dbReference type="NCBI Taxonomy" id="134698"/>
    <lineage>
        <taxon>Eukaryota</taxon>
        <taxon>Sar</taxon>
        <taxon>Stramenopiles</taxon>
        <taxon>Oomycota</taxon>
        <taxon>Peronosporomycetes</taxon>
        <taxon>Peronosporales</taxon>
        <taxon>Peronosporaceae</taxon>
        <taxon>Peronospora</taxon>
    </lineage>
</organism>